<dbReference type="Proteomes" id="UP000244441">
    <property type="component" value="Chromosome"/>
</dbReference>
<protein>
    <recommendedName>
        <fullName evidence="1">PilZ domain-containing protein</fullName>
    </recommendedName>
</protein>
<name>A0A2S0VST8_9ALTE</name>
<dbReference type="KEGG" id="cate:C2869_12745"/>
<dbReference type="EMBL" id="CP026604">
    <property type="protein sequence ID" value="AWB67253.1"/>
    <property type="molecule type" value="Genomic_DNA"/>
</dbReference>
<evidence type="ECO:0000259" key="1">
    <source>
        <dbReference type="Pfam" id="PF07238"/>
    </source>
</evidence>
<dbReference type="InterPro" id="IPR009875">
    <property type="entry name" value="PilZ_domain"/>
</dbReference>
<evidence type="ECO:0000313" key="2">
    <source>
        <dbReference type="EMBL" id="AWB67253.1"/>
    </source>
</evidence>
<organism evidence="2 3">
    <name type="scientific">Saccharobesus litoralis</name>
    <dbReference type="NCBI Taxonomy" id="2172099"/>
    <lineage>
        <taxon>Bacteria</taxon>
        <taxon>Pseudomonadati</taxon>
        <taxon>Pseudomonadota</taxon>
        <taxon>Gammaproteobacteria</taxon>
        <taxon>Alteromonadales</taxon>
        <taxon>Alteromonadaceae</taxon>
        <taxon>Saccharobesus</taxon>
    </lineage>
</organism>
<keyword evidence="3" id="KW-1185">Reference proteome</keyword>
<reference evidence="2 3" key="1">
    <citation type="submission" date="2018-01" db="EMBL/GenBank/DDBJ databases">
        <title>Genome sequence of a Cantenovulum-like bacteria.</title>
        <authorList>
            <person name="Tan W.R."/>
            <person name="Lau N.-S."/>
            <person name="Go F."/>
            <person name="Amirul A.-A.A."/>
        </authorList>
    </citation>
    <scope>NUCLEOTIDE SEQUENCE [LARGE SCALE GENOMIC DNA]</scope>
    <source>
        <strain evidence="2 3">CCB-QB4</strain>
    </source>
</reference>
<gene>
    <name evidence="2" type="ORF">C2869_12745</name>
</gene>
<evidence type="ECO:0000313" key="3">
    <source>
        <dbReference type="Proteomes" id="UP000244441"/>
    </source>
</evidence>
<dbReference type="RefSeq" id="WP_108603300.1">
    <property type="nucleotide sequence ID" value="NZ_CP026604.1"/>
</dbReference>
<sequence>MSLPRVVGELLEQLTPKLGHPKFNLLLKQVSQELSDSDRFLLKMELSRLAKPCLRPIDLRDKSPEPCQLVSIAKVNHYLPSSAAEQLKALIQSYQGVYNFAAYESIMRQFKLKPQTVFESKAQQTEVEQTLALPIIFGRRITRRDERMHYVTDLGFHTRAGAFKAKTRDISASGLQIKLPKTAILETNGLIEVNFLEFAKQYQRDFAFKLTYKVCWQRQEKGENFAGLAVDNEKQNPALIEFLTKFVKGYRRKYRLDACNTLDAARNKLFEQFYFYGSQALPMLLNVQGMQVEVNYLCAQKANQAIRQYWLNEQRHSQLSEVLTAERLLQATDNVGQVKTLYLYSFTHDQNQQHHFFTSTPEELAEAKMTDLFYHFGATKPSWRVFKLQFAELEHAKAWNPVAIPEEAGREIQKRNRPLSTTLQNKLFESNYYALLIDVTNELAKPSYHARPFDKSLLNQLNQFHVKREIDNPAQEVEFSLLGQRKEPRYNYRTVVEVDTGQQFISGLTKNISANGLQIEFEESAKLDAGQVIYLDFPELQLTTCDYKLTHLPYIVVATNKAKTVFNFKAKPGKHQGRKFFTKLSQRKEALNQGNDKRIIGLEDALHNLFIYSTSQCCAYISQVDDDSQCFLACAPVATRLNALIDRCRELNSQLIELALLDKFASFYPADEQTDFAEMVIAVNANKIEFLGWLSEMTSESDRKNALTDWLKDKVIWVLRVDVAIACPADFRHIELENSYLSTYQPAAQKMLEKLAKGVRLTLQVTDISQEVCLRYNKPLEQFKSLIEKQNNIVFDVLN</sequence>
<accession>A0A2S0VST8</accession>
<dbReference type="Gene3D" id="2.40.10.220">
    <property type="entry name" value="predicted glycosyltransferase like domains"/>
    <property type="match status" value="2"/>
</dbReference>
<dbReference type="GO" id="GO:0035438">
    <property type="term" value="F:cyclic-di-GMP binding"/>
    <property type="evidence" value="ECO:0007669"/>
    <property type="project" value="InterPro"/>
</dbReference>
<dbReference type="SUPFAM" id="SSF141371">
    <property type="entry name" value="PilZ domain-like"/>
    <property type="match status" value="1"/>
</dbReference>
<feature type="domain" description="PilZ" evidence="1">
    <location>
        <begin position="142"/>
        <end position="229"/>
    </location>
</feature>
<proteinExistence type="predicted"/>
<dbReference type="OrthoDB" id="6208912at2"/>
<dbReference type="Pfam" id="PF07238">
    <property type="entry name" value="PilZ"/>
    <property type="match status" value="2"/>
</dbReference>
<dbReference type="AlphaFoldDB" id="A0A2S0VST8"/>
<feature type="domain" description="PilZ" evidence="1">
    <location>
        <begin position="484"/>
        <end position="562"/>
    </location>
</feature>